<dbReference type="RefSeq" id="WP_123287511.1">
    <property type="nucleotide sequence ID" value="NZ_JACIJB010000002.1"/>
</dbReference>
<dbReference type="SUPFAM" id="SSF117281">
    <property type="entry name" value="Kelch motif"/>
    <property type="match status" value="1"/>
</dbReference>
<organism evidence="1 2">
    <name type="scientific">Brevundimonas halotolerans</name>
    <dbReference type="NCBI Taxonomy" id="69670"/>
    <lineage>
        <taxon>Bacteria</taxon>
        <taxon>Pseudomonadati</taxon>
        <taxon>Pseudomonadota</taxon>
        <taxon>Alphaproteobacteria</taxon>
        <taxon>Caulobacterales</taxon>
        <taxon>Caulobacteraceae</taxon>
        <taxon>Brevundimonas</taxon>
    </lineage>
</organism>
<reference evidence="1 2" key="1">
    <citation type="submission" date="2020-08" db="EMBL/GenBank/DDBJ databases">
        <title>Genomic Encyclopedia of Type Strains, Phase IV (KMG-IV): sequencing the most valuable type-strain genomes for metagenomic binning, comparative biology and taxonomic classification.</title>
        <authorList>
            <person name="Goeker M."/>
        </authorList>
    </citation>
    <scope>NUCLEOTIDE SEQUENCE [LARGE SCALE GENOMIC DNA]</scope>
    <source>
        <strain evidence="1 2">DSM 24448</strain>
    </source>
</reference>
<dbReference type="EMBL" id="JACIJB010000002">
    <property type="protein sequence ID" value="MBB5660060.1"/>
    <property type="molecule type" value="Genomic_DNA"/>
</dbReference>
<name>A0A7W9A2S1_9CAUL</name>
<proteinExistence type="predicted"/>
<evidence type="ECO:0008006" key="3">
    <source>
        <dbReference type="Google" id="ProtNLM"/>
    </source>
</evidence>
<dbReference type="OrthoDB" id="9769308at2"/>
<dbReference type="Proteomes" id="UP000548978">
    <property type="component" value="Unassembled WGS sequence"/>
</dbReference>
<dbReference type="PANTHER" id="PTHR46375:SF3">
    <property type="entry name" value="KELCH REPEAT AND BTB DOMAIN-CONTAINING PROTEIN 13"/>
    <property type="match status" value="1"/>
</dbReference>
<evidence type="ECO:0000313" key="2">
    <source>
        <dbReference type="Proteomes" id="UP000548978"/>
    </source>
</evidence>
<accession>A0A7W9A2S1</accession>
<gene>
    <name evidence="1" type="ORF">FHS65_000800</name>
</gene>
<sequence length="336" mass="34858">MDRRSFLAAGAALGVMGNGRVASGGWSAAAAMPWPAQEIYAATTGSRIVTAGGLVSRQGQPLHIERRVAVLETATGVWSEGPMLPQPRHHPMMVADGAGRMLAIGGYRRGEAGEWVNSLETWVLEGDSWRSLDPLPRPQAEAVGALLAGRVHLVTGRSPIGEANGNWPDQGDVDTHLALDPVTGRWETLTPAPMARNSAAVAVLDGCLWIAGGRTVQGGGTGRLDRYDPVADRWDTLAPIPVSDSGQQVGGGLAMGAVGGKLVAFGGEWFAPGGGGVFPETWIYDPASDAWTRGSDMITPRHGLAAAVVGDRLYAIAGGEVVGGGRAGGVVEVFEF</sequence>
<keyword evidence="2" id="KW-1185">Reference proteome</keyword>
<dbReference type="PANTHER" id="PTHR46375">
    <property type="entry name" value="KELCH REPEAT AND BTB DOMAIN-CONTAINING PROTEIN 13-RELATED"/>
    <property type="match status" value="1"/>
</dbReference>
<comment type="caution">
    <text evidence="1">The sequence shown here is derived from an EMBL/GenBank/DDBJ whole genome shotgun (WGS) entry which is preliminary data.</text>
</comment>
<dbReference type="SMART" id="SM00612">
    <property type="entry name" value="Kelch"/>
    <property type="match status" value="4"/>
</dbReference>
<dbReference type="Gene3D" id="2.120.10.80">
    <property type="entry name" value="Kelch-type beta propeller"/>
    <property type="match status" value="2"/>
</dbReference>
<evidence type="ECO:0000313" key="1">
    <source>
        <dbReference type="EMBL" id="MBB5660060.1"/>
    </source>
</evidence>
<protein>
    <recommendedName>
        <fullName evidence="3">Galactose oxidase</fullName>
    </recommendedName>
</protein>
<dbReference type="InterPro" id="IPR006652">
    <property type="entry name" value="Kelch_1"/>
</dbReference>
<dbReference type="InterPro" id="IPR015915">
    <property type="entry name" value="Kelch-typ_b-propeller"/>
</dbReference>
<dbReference type="Pfam" id="PF01344">
    <property type="entry name" value="Kelch_1"/>
    <property type="match status" value="2"/>
</dbReference>
<dbReference type="AlphaFoldDB" id="A0A7W9A2S1"/>
<dbReference type="InterPro" id="IPR052392">
    <property type="entry name" value="Kelch-BTB_domain-containing"/>
</dbReference>